<proteinExistence type="predicted"/>
<dbReference type="Proteomes" id="UP000669060">
    <property type="component" value="Unassembled WGS sequence"/>
</dbReference>
<organism evidence="2 3">
    <name type="scientific">Pseudomonas schmalbachii</name>
    <dbReference type="NCBI Taxonomy" id="2816993"/>
    <lineage>
        <taxon>Bacteria</taxon>
        <taxon>Pseudomonadati</taxon>
        <taxon>Pseudomonadota</taxon>
        <taxon>Gammaproteobacteria</taxon>
        <taxon>Pseudomonadales</taxon>
        <taxon>Pseudomonadaceae</taxon>
        <taxon>Pseudomonas</taxon>
    </lineage>
</organism>
<keyword evidence="1" id="KW-0812">Transmembrane</keyword>
<keyword evidence="1" id="KW-0472">Membrane</keyword>
<dbReference type="EMBL" id="JAELYA010000002">
    <property type="protein sequence ID" value="MBO3274951.1"/>
    <property type="molecule type" value="Genomic_DNA"/>
</dbReference>
<dbReference type="RefSeq" id="WP_208312797.1">
    <property type="nucleotide sequence ID" value="NZ_JAELYA010000002.1"/>
</dbReference>
<sequence length="90" mass="10372">MSLQALWNQFLADPGRILNDLALFFTLAGAWLLLATRRREQRATARLVPQNEAQAVALDESTARMNRFFYRFGYGCLMLALLVSWYSTRL</sequence>
<accession>A0ABS3TMR3</accession>
<evidence type="ECO:0000256" key="1">
    <source>
        <dbReference type="SAM" id="Phobius"/>
    </source>
</evidence>
<feature type="transmembrane region" description="Helical" evidence="1">
    <location>
        <begin position="68"/>
        <end position="87"/>
    </location>
</feature>
<gene>
    <name evidence="2" type="ORF">JFY56_06925</name>
</gene>
<evidence type="ECO:0000313" key="3">
    <source>
        <dbReference type="Proteomes" id="UP000669060"/>
    </source>
</evidence>
<reference evidence="2 3" key="1">
    <citation type="submission" date="2020-12" db="EMBL/GenBank/DDBJ databases">
        <title>Pseudomonas schmalbachii sp. nov. isolated from millipede gut.</title>
        <authorList>
            <person name="Shelomi M."/>
        </authorList>
    </citation>
    <scope>NUCLEOTIDE SEQUENCE [LARGE SCALE GENOMIC DNA]</scope>
    <source>
        <strain evidence="2 3">Milli4</strain>
    </source>
</reference>
<feature type="transmembrane region" description="Helical" evidence="1">
    <location>
        <begin position="17"/>
        <end position="36"/>
    </location>
</feature>
<comment type="caution">
    <text evidence="2">The sequence shown here is derived from an EMBL/GenBank/DDBJ whole genome shotgun (WGS) entry which is preliminary data.</text>
</comment>
<protein>
    <recommendedName>
        <fullName evidence="4">Lipoprotein</fullName>
    </recommendedName>
</protein>
<evidence type="ECO:0008006" key="4">
    <source>
        <dbReference type="Google" id="ProtNLM"/>
    </source>
</evidence>
<keyword evidence="1" id="KW-1133">Transmembrane helix</keyword>
<name>A0ABS3TMR3_9PSED</name>
<evidence type="ECO:0000313" key="2">
    <source>
        <dbReference type="EMBL" id="MBO3274951.1"/>
    </source>
</evidence>
<keyword evidence="3" id="KW-1185">Reference proteome</keyword>